<gene>
    <name evidence="5" type="ORF">XI38_14540</name>
</gene>
<feature type="signal peptide" evidence="4">
    <location>
        <begin position="1"/>
        <end position="22"/>
    </location>
</feature>
<evidence type="ECO:0000256" key="1">
    <source>
        <dbReference type="ARBA" id="ARBA00008520"/>
    </source>
</evidence>
<dbReference type="Pfam" id="PF01547">
    <property type="entry name" value="SBP_bac_1"/>
    <property type="match status" value="1"/>
</dbReference>
<dbReference type="GO" id="GO:0055052">
    <property type="term" value="C:ATP-binding cassette (ABC) transporter complex, substrate-binding subunit-containing"/>
    <property type="evidence" value="ECO:0007669"/>
    <property type="project" value="TreeGrafter"/>
</dbReference>
<sequence>MKRYGKAGIASGVAVVALIATGCAPTSPTASEEFVVDPSMMEDAAEGVVTWCAQKDSSGAFAATVDAFNAEFEADGYTLELLEFPESTDEWRNQFVQRQEAKSDECDIFSSDVVWTAEFANKGYLYDMTPYVEDRSDEFIPSTFETTEYEGKNWAVPYGTNVGFIFSRTDRTADAPQTWQDVYADATTAGTLAYQGSAYEGLTVNFLEIASANGGTVLTEDGSESAINSPENLEALEFMVNGLAVGAASPAVLTYLEEDSRRAFESGNAGLLRNWTYAYVLGKQNPAIADVLQMTPLPPFSDAGQPGSGILGGTNMVISRYTDNPGASLKAIDYITSVDGQVPAALIGGQPATIYAAYDDAELQEALPFYETLVAGIEQAVSRPVTPVYALVSRAIYSNVNEALSGSVTPEEALENADAEINEALNTF</sequence>
<evidence type="ECO:0000256" key="2">
    <source>
        <dbReference type="ARBA" id="ARBA00022448"/>
    </source>
</evidence>
<protein>
    <recommendedName>
        <fullName evidence="7">Carbohydrate ABC transporter substrate-binding protein (CUT1 family)</fullName>
    </recommendedName>
</protein>
<dbReference type="PROSITE" id="PS51257">
    <property type="entry name" value="PROKAR_LIPOPROTEIN"/>
    <property type="match status" value="1"/>
</dbReference>
<evidence type="ECO:0000313" key="6">
    <source>
        <dbReference type="Proteomes" id="UP000037737"/>
    </source>
</evidence>
<dbReference type="InterPro" id="IPR006059">
    <property type="entry name" value="SBP"/>
</dbReference>
<organism evidence="5 6">
    <name type="scientific">Microbacterium aurantiacum</name>
    <dbReference type="NCBI Taxonomy" id="162393"/>
    <lineage>
        <taxon>Bacteria</taxon>
        <taxon>Bacillati</taxon>
        <taxon>Actinomycetota</taxon>
        <taxon>Actinomycetes</taxon>
        <taxon>Micrococcales</taxon>
        <taxon>Microbacteriaceae</taxon>
        <taxon>Microbacterium</taxon>
    </lineage>
</organism>
<dbReference type="PATRIC" id="fig|84292.3.peg.2970"/>
<dbReference type="GO" id="GO:1901982">
    <property type="term" value="F:maltose binding"/>
    <property type="evidence" value="ECO:0007669"/>
    <property type="project" value="TreeGrafter"/>
</dbReference>
<evidence type="ECO:0008006" key="7">
    <source>
        <dbReference type="Google" id="ProtNLM"/>
    </source>
</evidence>
<dbReference type="Gene3D" id="3.40.190.10">
    <property type="entry name" value="Periplasmic binding protein-like II"/>
    <property type="match status" value="2"/>
</dbReference>
<proteinExistence type="inferred from homology"/>
<evidence type="ECO:0000256" key="3">
    <source>
        <dbReference type="ARBA" id="ARBA00022729"/>
    </source>
</evidence>
<name>A0A0M8ML60_9MICO</name>
<dbReference type="PANTHER" id="PTHR30061">
    <property type="entry name" value="MALTOSE-BINDING PERIPLASMIC PROTEIN"/>
    <property type="match status" value="1"/>
</dbReference>
<dbReference type="SUPFAM" id="SSF53850">
    <property type="entry name" value="Periplasmic binding protein-like II"/>
    <property type="match status" value="1"/>
</dbReference>
<keyword evidence="2" id="KW-0813">Transport</keyword>
<feature type="chain" id="PRO_5038419305" description="Carbohydrate ABC transporter substrate-binding protein (CUT1 family)" evidence="4">
    <location>
        <begin position="23"/>
        <end position="428"/>
    </location>
</feature>
<comment type="caution">
    <text evidence="5">The sequence shown here is derived from an EMBL/GenBank/DDBJ whole genome shotgun (WGS) entry which is preliminary data.</text>
</comment>
<dbReference type="EMBL" id="LAVO01000025">
    <property type="protein sequence ID" value="KOS09684.1"/>
    <property type="molecule type" value="Genomic_DNA"/>
</dbReference>
<accession>A0A0M8ML60</accession>
<dbReference type="Proteomes" id="UP000037737">
    <property type="component" value="Unassembled WGS sequence"/>
</dbReference>
<evidence type="ECO:0000313" key="5">
    <source>
        <dbReference type="EMBL" id="KOS09684.1"/>
    </source>
</evidence>
<evidence type="ECO:0000256" key="4">
    <source>
        <dbReference type="SAM" id="SignalP"/>
    </source>
</evidence>
<dbReference type="KEGG" id="mcw:A8L33_03375"/>
<keyword evidence="3 4" id="KW-0732">Signal</keyword>
<dbReference type="GO" id="GO:0015768">
    <property type="term" value="P:maltose transport"/>
    <property type="evidence" value="ECO:0007669"/>
    <property type="project" value="TreeGrafter"/>
</dbReference>
<dbReference type="PANTHER" id="PTHR30061:SF50">
    <property type="entry name" value="MALTOSE_MALTODEXTRIN-BINDING PERIPLASMIC PROTEIN"/>
    <property type="match status" value="1"/>
</dbReference>
<keyword evidence="6" id="KW-1185">Reference proteome</keyword>
<dbReference type="AlphaFoldDB" id="A0A0M8ML60"/>
<reference evidence="5" key="1">
    <citation type="submission" date="2015-04" db="EMBL/GenBank/DDBJ databases">
        <title>Complete genome sequence of Microbacterium chocolatum SIT 101, a bacterium enantioselectively hydrolyzing mesomeric diesters.</title>
        <authorList>
            <person name="Li X."/>
            <person name="Xu Y."/>
        </authorList>
    </citation>
    <scope>NUCLEOTIDE SEQUENCE [LARGE SCALE GENOMIC DNA]</scope>
    <source>
        <strain evidence="5">SIT 101</strain>
    </source>
</reference>
<dbReference type="CDD" id="cd14750">
    <property type="entry name" value="PBP2_TMBP"/>
    <property type="match status" value="1"/>
</dbReference>
<dbReference type="GO" id="GO:0042956">
    <property type="term" value="P:maltodextrin transmembrane transport"/>
    <property type="evidence" value="ECO:0007669"/>
    <property type="project" value="TreeGrafter"/>
</dbReference>
<dbReference type="OrthoDB" id="9780991at2"/>
<comment type="similarity">
    <text evidence="1">Belongs to the bacterial solute-binding protein 1 family.</text>
</comment>